<evidence type="ECO:0000313" key="5">
    <source>
        <dbReference type="Proteomes" id="UP000673552"/>
    </source>
</evidence>
<dbReference type="OrthoDB" id="165342at2759"/>
<evidence type="ECO:0000313" key="4">
    <source>
        <dbReference type="EMBL" id="KAG5475418.1"/>
    </source>
</evidence>
<protein>
    <recommendedName>
        <fullName evidence="6">Dual specificity protein phosphatase</fullName>
    </recommendedName>
</protein>
<dbReference type="FunFam" id="3.90.190.10:FF:000130">
    <property type="entry name" value="Dual specificity protein phosphatase, putative"/>
    <property type="match status" value="1"/>
</dbReference>
<dbReference type="Proteomes" id="UP000673552">
    <property type="component" value="Unassembled WGS sequence"/>
</dbReference>
<name>A0A836KRD6_9TRYP</name>
<accession>A0A836KRD6</accession>
<dbReference type="KEGG" id="lmat:92513585"/>
<dbReference type="InterPro" id="IPR000340">
    <property type="entry name" value="Dual-sp_phosphatase_cat-dom"/>
</dbReference>
<feature type="domain" description="Tyrosine specific protein phosphatases" evidence="3">
    <location>
        <begin position="1013"/>
        <end position="1072"/>
    </location>
</feature>
<dbReference type="EMBL" id="JAFEUZ010000027">
    <property type="protein sequence ID" value="KAG5475418.1"/>
    <property type="molecule type" value="Genomic_DNA"/>
</dbReference>
<feature type="region of interest" description="Disordered" evidence="1">
    <location>
        <begin position="161"/>
        <end position="194"/>
    </location>
</feature>
<feature type="region of interest" description="Disordered" evidence="1">
    <location>
        <begin position="1211"/>
        <end position="1248"/>
    </location>
</feature>
<dbReference type="PANTHER" id="PTHR46381">
    <property type="entry name" value="MKPA PROTEIN"/>
    <property type="match status" value="1"/>
</dbReference>
<feature type="compositionally biased region" description="Low complexity" evidence="1">
    <location>
        <begin position="1135"/>
        <end position="1149"/>
    </location>
</feature>
<dbReference type="InterPro" id="IPR029021">
    <property type="entry name" value="Prot-tyrosine_phosphatase-like"/>
</dbReference>
<feature type="compositionally biased region" description="Basic and acidic residues" evidence="1">
    <location>
        <begin position="840"/>
        <end position="853"/>
    </location>
</feature>
<dbReference type="CDD" id="cd14498">
    <property type="entry name" value="DSP"/>
    <property type="match status" value="1"/>
</dbReference>
<feature type="compositionally biased region" description="Low complexity" evidence="1">
    <location>
        <begin position="821"/>
        <end position="831"/>
    </location>
</feature>
<proteinExistence type="predicted"/>
<feature type="region of interest" description="Disordered" evidence="1">
    <location>
        <begin position="807"/>
        <end position="880"/>
    </location>
</feature>
<dbReference type="PROSITE" id="PS50056">
    <property type="entry name" value="TYR_PHOSPHATASE_2"/>
    <property type="match status" value="1"/>
</dbReference>
<feature type="region of interest" description="Disordered" evidence="1">
    <location>
        <begin position="621"/>
        <end position="670"/>
    </location>
</feature>
<dbReference type="GeneID" id="92513585"/>
<feature type="region of interest" description="Disordered" evidence="1">
    <location>
        <begin position="704"/>
        <end position="774"/>
    </location>
</feature>
<feature type="region of interest" description="Disordered" evidence="1">
    <location>
        <begin position="1460"/>
        <end position="1496"/>
    </location>
</feature>
<dbReference type="PROSITE" id="PS50054">
    <property type="entry name" value="TYR_PHOSPHATASE_DUAL"/>
    <property type="match status" value="1"/>
</dbReference>
<dbReference type="RefSeq" id="XP_067177683.1">
    <property type="nucleotide sequence ID" value="XM_067321073.1"/>
</dbReference>
<gene>
    <name evidence="4" type="ORF">LSCM1_03534</name>
</gene>
<evidence type="ECO:0000259" key="2">
    <source>
        <dbReference type="PROSITE" id="PS50054"/>
    </source>
</evidence>
<feature type="region of interest" description="Disordered" evidence="1">
    <location>
        <begin position="1134"/>
        <end position="1162"/>
    </location>
</feature>
<organism evidence="4 5">
    <name type="scientific">Leishmania martiniquensis</name>
    <dbReference type="NCBI Taxonomy" id="1580590"/>
    <lineage>
        <taxon>Eukaryota</taxon>
        <taxon>Discoba</taxon>
        <taxon>Euglenozoa</taxon>
        <taxon>Kinetoplastea</taxon>
        <taxon>Metakinetoplastina</taxon>
        <taxon>Trypanosomatida</taxon>
        <taxon>Trypanosomatidae</taxon>
        <taxon>Leishmaniinae</taxon>
        <taxon>Leishmania</taxon>
    </lineage>
</organism>
<feature type="compositionally biased region" description="Basic and acidic residues" evidence="1">
    <location>
        <begin position="1214"/>
        <end position="1224"/>
    </location>
</feature>
<dbReference type="InterPro" id="IPR020422">
    <property type="entry name" value="TYR_PHOSPHATASE_DUAL_dom"/>
</dbReference>
<feature type="compositionally biased region" description="Low complexity" evidence="1">
    <location>
        <begin position="113"/>
        <end position="130"/>
    </location>
</feature>
<dbReference type="PANTHER" id="PTHR46381:SF2">
    <property type="entry name" value="MAP KINASE PHOSPHATASE"/>
    <property type="match status" value="1"/>
</dbReference>
<feature type="compositionally biased region" description="Polar residues" evidence="1">
    <location>
        <begin position="808"/>
        <end position="819"/>
    </location>
</feature>
<comment type="caution">
    <text evidence="4">The sequence shown here is derived from an EMBL/GenBank/DDBJ whole genome shotgun (WGS) entry which is preliminary data.</text>
</comment>
<evidence type="ECO:0000259" key="3">
    <source>
        <dbReference type="PROSITE" id="PS50056"/>
    </source>
</evidence>
<sequence>MGNRVSTSASPFSLEDLEELARSPSLFDTLSNDAAHSAGSGANIFLRKEVKAEVERQYAEYDTSLHALRCVLDRRGTRHHLCFHRTGAETAPSGGTPRVISGQGRCEEPASNSHPSSGASTTTSGSGPTHESPRSSREYRATCHSNANEVADNAEAALPATAPADPSATNPNEERLPQRRPSSRRERLAGSASMEMPLSPRSWLFREVSVQPVDLTRRTEVRATEVYVLVIVQRTTMLGTPTMGTSPATPCISVTSARAATSPLPAPAAVAAGGAARPVANSAATSATASTEWPRDMIQLFTPRGLTTPFSSDMTRPALAYNSHSSSAGYWCSPSATPRTNGSTSGRLTPRNTAAAAAAGHGIEFGGVSQASPRSVSSQATPRASGFHFSVHLLTGKQADAMAAAAGLFTARAIEKLFLDCAEFGRRLFHNFNAAKVDAVIRTYDMPSALDPTYGRRGGSHNVNAARGSPHKSSMAPPSASGGGTTSAVMTNSVSSGIGALNLPLEHLSSALEAVKELRRELLAITRPASVAVPLLRFDKRSSAAATVAASPMKSDAHGGVVGSASDHGTPTVVSSNPAELYSLNAVYRVLNGVRVGTPRWMHTGEAVSSMTSVRHSVLGSTSAATSGGPSAGAALLGTGSGRSDSVLSIRTPRRGPRGDGAAAGTTNTSGITALIPPLNISSWLQGPQPLDLQRAAPAAAAAVSPTVSAQPAVITSTTPRPGRPPRPAWTPHSASTPPPQPLPLPTLALGVPSGDRRAGSTDPLDTASTPLHLPTVATPASETLVFSLPLKSLRSAAPAANAYARSTPRSASAEQGITNAPALTPPVAVAPRRKPLFHTLEKGKGEEAEQRTSDPFLTADAPSLPLDEEDDAQPDGHPAARSLYHTWRRHHHASGSDQDRDGIASLHDVGVEGATLGSNEAARAPPPDNEFNEVYTQQERAQRLKASQPEVTEVLPYLFVGGEDAARDRAQLLRKGITHVVNTVSWCIDSFYPDLFRYLTLSLSDAADEPIFSLFAVVNAFIEDALEKHQGRVFVHCQQGVSRSCTFVIAYIMWKQGLCYDRAYELVRARRNVCNPNLGFFMNLRLWEAQLSTPLLNSVFAYAPYTSTSPMPFSYQLTAYFDCATSCTVAGTATSRSSMPSSPTSLSSAEGRPPGFLSPRDKEVHQLLRSDVLTRATDMSVAPPAHPSTLSLDPRLGYLFLFAPSARAAGETMRTDSSHTDARRTKRKGQQRPRLSRSTDVGPGISGDEDANVVTGCVVMGSQCLSKAYSERALTACRQLLRFSFYHGEARTSVTNTGRAVHFDPMRQVRLLPVVSTAWLPRFSSLSSIPAAAVSVEVAQRLLSTRVSSPVRIRFARQARWDSCFSNVRLGAMLSHCIAEEDRLDSSEAVRRRAREGAEKGIGALSGSSVAADRQRSVRGRVSLLPDNLPLLNPSVSRLPSFRTGWHTPRTPRQLHVVPFGNGSSRWRGCETDRRASVEAASSPSVGASASQRRSHVGSAPAAAAVAAAASVPKPAASQTQRVSLLSLASSAATARTPTMGDAGGASIPLQGVPGLPLAAPAASASHNGDGPEHVAVRLAEGESFAYAYPFTASMKVSISDLEDLEEDQCYVLGFQQRTGTSVYLWCGADAAQSSADVIDAFVRQMLRTIEPAEQTAKAESLEAGEWISCSINFPRSDDEDPNTAGAACGANAATEVLADVRVLYVEQGDEPKELFTLL</sequence>
<feature type="region of interest" description="Disordered" evidence="1">
    <location>
        <begin position="452"/>
        <end position="488"/>
    </location>
</feature>
<feature type="compositionally biased region" description="Basic residues" evidence="1">
    <location>
        <begin position="1225"/>
        <end position="1236"/>
    </location>
</feature>
<keyword evidence="5" id="KW-1185">Reference proteome</keyword>
<feature type="region of interest" description="Disordered" evidence="1">
    <location>
        <begin position="87"/>
        <end position="140"/>
    </location>
</feature>
<dbReference type="Gene3D" id="3.90.190.10">
    <property type="entry name" value="Protein tyrosine phosphatase superfamily"/>
    <property type="match status" value="1"/>
</dbReference>
<evidence type="ECO:0000256" key="1">
    <source>
        <dbReference type="SAM" id="MobiDB-lite"/>
    </source>
</evidence>
<dbReference type="Pfam" id="PF00782">
    <property type="entry name" value="DSPc"/>
    <property type="match status" value="1"/>
</dbReference>
<feature type="domain" description="Tyrosine-protein phosphatase" evidence="2">
    <location>
        <begin position="951"/>
        <end position="1094"/>
    </location>
</feature>
<feature type="compositionally biased region" description="Low complexity" evidence="1">
    <location>
        <begin position="161"/>
        <end position="171"/>
    </location>
</feature>
<feature type="compositionally biased region" description="Basic and acidic residues" evidence="1">
    <location>
        <begin position="172"/>
        <end position="188"/>
    </location>
</feature>
<feature type="compositionally biased region" description="Basic and acidic residues" evidence="1">
    <location>
        <begin position="131"/>
        <end position="140"/>
    </location>
</feature>
<feature type="compositionally biased region" description="Basic and acidic residues" evidence="1">
    <location>
        <begin position="1469"/>
        <end position="1478"/>
    </location>
</feature>
<reference evidence="5" key="2">
    <citation type="journal article" date="2021" name="Sci. Data">
        <title>Chromosome-scale genome sequencing, assembly and annotation of six genomes from subfamily Leishmaniinae.</title>
        <authorList>
            <person name="Almutairi H."/>
            <person name="Urbaniak M.D."/>
            <person name="Bates M.D."/>
            <person name="Jariyapan N."/>
            <person name="Kwakye-Nuako G."/>
            <person name="Thomaz Soccol V."/>
            <person name="Al-Salem W.S."/>
            <person name="Dillon R.J."/>
            <person name="Bates P.A."/>
            <person name="Gatherer D."/>
        </authorList>
    </citation>
    <scope>NUCLEOTIDE SEQUENCE [LARGE SCALE GENOMIC DNA]</scope>
</reference>
<dbReference type="InterPro" id="IPR000387">
    <property type="entry name" value="Tyr_Pase_dom"/>
</dbReference>
<dbReference type="SUPFAM" id="SSF52799">
    <property type="entry name" value="(Phosphotyrosine protein) phosphatases II"/>
    <property type="match status" value="1"/>
</dbReference>
<feature type="compositionally biased region" description="Low complexity" evidence="1">
    <location>
        <begin position="704"/>
        <end position="721"/>
    </location>
</feature>
<evidence type="ECO:0008006" key="6">
    <source>
        <dbReference type="Google" id="ProtNLM"/>
    </source>
</evidence>
<feature type="compositionally biased region" description="Low complexity" evidence="1">
    <location>
        <begin position="1479"/>
        <end position="1496"/>
    </location>
</feature>
<reference evidence="5" key="1">
    <citation type="journal article" date="2021" name="Microbiol. Resour. Announc.">
        <title>LGAAP: Leishmaniinae Genome Assembly and Annotation Pipeline.</title>
        <authorList>
            <person name="Almutairi H."/>
            <person name="Urbaniak M.D."/>
            <person name="Bates M.D."/>
            <person name="Jariyapan N."/>
            <person name="Kwakye-Nuako G."/>
            <person name="Thomaz-Soccol V."/>
            <person name="Al-Salem W.S."/>
            <person name="Dillon R.J."/>
            <person name="Bates P.A."/>
            <person name="Gatherer D."/>
        </authorList>
    </citation>
    <scope>NUCLEOTIDE SEQUENCE [LARGE SCALE GENOMIC DNA]</scope>
</reference>
<feature type="compositionally biased region" description="Low complexity" evidence="1">
    <location>
        <begin position="621"/>
        <end position="638"/>
    </location>
</feature>
<dbReference type="SMART" id="SM00195">
    <property type="entry name" value="DSPc"/>
    <property type="match status" value="1"/>
</dbReference>